<dbReference type="AlphaFoldDB" id="A0A7S0X4W5"/>
<organism evidence="2">
    <name type="scientific">Mantoniella antarctica</name>
    <dbReference type="NCBI Taxonomy" id="81844"/>
    <lineage>
        <taxon>Eukaryota</taxon>
        <taxon>Viridiplantae</taxon>
        <taxon>Chlorophyta</taxon>
        <taxon>Mamiellophyceae</taxon>
        <taxon>Mamiellales</taxon>
        <taxon>Mamiellaceae</taxon>
        <taxon>Mantoniella</taxon>
    </lineage>
</organism>
<evidence type="ECO:0008006" key="3">
    <source>
        <dbReference type="Google" id="ProtNLM"/>
    </source>
</evidence>
<feature type="region of interest" description="Disordered" evidence="1">
    <location>
        <begin position="193"/>
        <end position="227"/>
    </location>
</feature>
<dbReference type="EMBL" id="HBFC01004173">
    <property type="protein sequence ID" value="CAD8699532.1"/>
    <property type="molecule type" value="Transcribed_RNA"/>
</dbReference>
<proteinExistence type="predicted"/>
<accession>A0A7S0X4W5</accession>
<sequence length="291" mass="32243">MNPAHSLPPVGAHSYQSMLRDGSHMYYETPSPSEFYDIDNGIKTSLAKRVAQSPIRYSIMRSGTARFAEQYSSAAPAVDYNTDHLHKSGIARSLEDSKVKFAAPFSNTSRWGRDILSGAPDVNYEVDALRFSTLSKAVAESPITYKNMASKASRFGASKLTEGPDIVYETDQGLVKSLSRSVKESPMRYSIMQSNSQRFKDKHASTTSSAIGPGYYSEAPHQPSNQSRALSCFASGVRRLNYKRDPTQNLGSPYTLEHDAKVWCRKGLGGQISATRHVRPQYLTQTVERPK</sequence>
<evidence type="ECO:0000313" key="2">
    <source>
        <dbReference type="EMBL" id="CAD8699532.1"/>
    </source>
</evidence>
<gene>
    <name evidence="2" type="ORF">MANT1106_LOCUS2214</name>
</gene>
<protein>
    <recommendedName>
        <fullName evidence="3">Flagellar associated protein</fullName>
    </recommendedName>
</protein>
<name>A0A7S0X4W5_9CHLO</name>
<evidence type="ECO:0000256" key="1">
    <source>
        <dbReference type="SAM" id="MobiDB-lite"/>
    </source>
</evidence>
<reference evidence="2" key="1">
    <citation type="submission" date="2021-01" db="EMBL/GenBank/DDBJ databases">
        <authorList>
            <person name="Corre E."/>
            <person name="Pelletier E."/>
            <person name="Niang G."/>
            <person name="Scheremetjew M."/>
            <person name="Finn R."/>
            <person name="Kale V."/>
            <person name="Holt S."/>
            <person name="Cochrane G."/>
            <person name="Meng A."/>
            <person name="Brown T."/>
            <person name="Cohen L."/>
        </authorList>
    </citation>
    <scope>NUCLEOTIDE SEQUENCE</scope>
    <source>
        <strain evidence="2">SL-175</strain>
    </source>
</reference>